<keyword evidence="1" id="KW-0614">Plasmid</keyword>
<reference evidence="1" key="2">
    <citation type="submission" date="2015-07" db="EMBL/GenBank/DDBJ databases">
        <title>Plasmids, circular viruses and viroids from rat gut.</title>
        <authorList>
            <person name="Jorgensen T.J."/>
            <person name="Hansen M.A."/>
            <person name="Xu Z."/>
            <person name="Tabak M.A."/>
            <person name="Sorensen S.J."/>
            <person name="Hansen L.H."/>
        </authorList>
    </citation>
    <scope>NUCLEOTIDE SEQUENCE</scope>
    <source>
        <plasmid evidence="1">pRGRH0054</plasmid>
    </source>
</reference>
<dbReference type="EMBL" id="LN852745">
    <property type="protein sequence ID" value="CRY93723.1"/>
    <property type="molecule type" value="Genomic_DNA"/>
</dbReference>
<dbReference type="AlphaFoldDB" id="A0A0H5PVU8"/>
<proteinExistence type="predicted"/>
<protein>
    <submittedName>
        <fullName evidence="1">Uncharacterized protein</fullName>
    </submittedName>
</protein>
<name>A0A0H5PVU8_9ZZZZ</name>
<geneLocation type="plasmid" evidence="1">
    <name>pRGRH0054</name>
</geneLocation>
<organism evidence="1">
    <name type="scientific">uncultured prokaryote</name>
    <dbReference type="NCBI Taxonomy" id="198431"/>
    <lineage>
        <taxon>unclassified sequences</taxon>
        <taxon>environmental samples</taxon>
    </lineage>
</organism>
<sequence>MNILSEKLIKRFEPVEPMTFYREIFPAGELDEWGANTKGKYAAIAVEILKQPHDKQLIKRYTVTDDLDTIDELQQSEGFCIIAPISYVGKCRKSENARFMYALVVELDNLIEEDGLERLINQWSERVYWIPRPTYTVASGTGLHLYYLFEKPIPLFPNVVKELQRFKRELTEKIWNRHVTTDTGDKIQQESIFQPFRMVGTLTKKGDKTEAFRTGEPVSIEYMNRYVSSENQVTQIYKHKYSLADAKEKFPDWYEKRVVRHEPKGRWVCKRDLYDWWKRRITAEAVVGHRYYCMMILAIYAVKCNIPQEELEQDCFSLMGVFEGRTDNDTNHFTEKDVVSALQSFEDKGVVTYPLNSIVNRSGIHVERNKRNYRKQKQHCEVMRAIQGVVNPNWRAGNGRPEKSKIVEDWQQQHPEGKKIDCHRDTGLSRVTIDKWWK</sequence>
<reference evidence="1" key="1">
    <citation type="submission" date="2015-06" db="EMBL/GenBank/DDBJ databases">
        <authorList>
            <person name="Joergensen T."/>
        </authorList>
    </citation>
    <scope>NUCLEOTIDE SEQUENCE</scope>
    <source>
        <plasmid evidence="1">pRGRH0054</plasmid>
    </source>
</reference>
<evidence type="ECO:0000313" key="1">
    <source>
        <dbReference type="EMBL" id="CRY93723.1"/>
    </source>
</evidence>
<accession>A0A0H5PVU8</accession>